<dbReference type="Gene3D" id="1.20.272.10">
    <property type="match status" value="1"/>
</dbReference>
<accession>A0A6J7ILL4</accession>
<dbReference type="SUPFAM" id="SSF52540">
    <property type="entry name" value="P-loop containing nucleoside triphosphate hydrolases"/>
    <property type="match status" value="1"/>
</dbReference>
<dbReference type="PANTHER" id="PTHR34388:SF1">
    <property type="entry name" value="DNA POLYMERASE III SUBUNIT DELTA"/>
    <property type="match status" value="1"/>
</dbReference>
<keyword evidence="4" id="KW-0235">DNA replication</keyword>
<evidence type="ECO:0000256" key="2">
    <source>
        <dbReference type="ARBA" id="ARBA00022679"/>
    </source>
</evidence>
<gene>
    <name evidence="9" type="ORF">UFOPK3674_01147</name>
</gene>
<evidence type="ECO:0000256" key="4">
    <source>
        <dbReference type="ARBA" id="ARBA00022705"/>
    </source>
</evidence>
<dbReference type="Gene3D" id="3.40.50.300">
    <property type="entry name" value="P-loop containing nucleotide triphosphate hydrolases"/>
    <property type="match status" value="1"/>
</dbReference>
<keyword evidence="3" id="KW-0548">Nucleotidyltransferase</keyword>
<comment type="similarity">
    <text evidence="6">Belongs to the DNA polymerase HolA subunit family.</text>
</comment>
<dbReference type="EMBL" id="CAFBMX010000005">
    <property type="protein sequence ID" value="CAB4930997.1"/>
    <property type="molecule type" value="Genomic_DNA"/>
</dbReference>
<evidence type="ECO:0000259" key="8">
    <source>
        <dbReference type="Pfam" id="PF21694"/>
    </source>
</evidence>
<keyword evidence="2" id="KW-0808">Transferase</keyword>
<evidence type="ECO:0000256" key="5">
    <source>
        <dbReference type="ARBA" id="ARBA00022932"/>
    </source>
</evidence>
<sequence>MADLNAVYLIHGDDHGRIGERRATLRRIAEERSGPSGIELFEGDAATPEAVALALNAMTFAIGWRVLIVDGVERWKADDVKTQLAAVLKAMPPETTVALFAREEGRAKAPKELHDAVKAAGGSIAEEKLAKAKDNPAWARGQASRLGIRLDGAGSQALVECVGASRQRLLRELEKLALMHGAGAEVGVQEVEEAVGGVAEREVWRLVDAAIARDRRRMFQLYAELRAQGEDVQRLLSSMALRVREVLIVAERLEAGETPADVKGSVPDAQQWRIGQRIKEARATDLQSLRRAVMALAALERATRGGSELQPDTEMTRALLRIAA</sequence>
<dbReference type="Gene3D" id="1.10.8.60">
    <property type="match status" value="1"/>
</dbReference>
<proteinExistence type="inferred from homology"/>
<evidence type="ECO:0000256" key="3">
    <source>
        <dbReference type="ARBA" id="ARBA00022695"/>
    </source>
</evidence>
<dbReference type="AlphaFoldDB" id="A0A6J7ILL4"/>
<dbReference type="InterPro" id="IPR008921">
    <property type="entry name" value="DNA_pol3_clamp-load_cplx_C"/>
</dbReference>
<evidence type="ECO:0000256" key="7">
    <source>
        <dbReference type="ARBA" id="ARBA00049244"/>
    </source>
</evidence>
<evidence type="ECO:0000256" key="6">
    <source>
        <dbReference type="ARBA" id="ARBA00034754"/>
    </source>
</evidence>
<dbReference type="GO" id="GO:0009360">
    <property type="term" value="C:DNA polymerase III complex"/>
    <property type="evidence" value="ECO:0007669"/>
    <property type="project" value="TreeGrafter"/>
</dbReference>
<dbReference type="Pfam" id="PF21694">
    <property type="entry name" value="DNA_pol3_delta_C"/>
    <property type="match status" value="1"/>
</dbReference>
<dbReference type="GO" id="GO:0003677">
    <property type="term" value="F:DNA binding"/>
    <property type="evidence" value="ECO:0007669"/>
    <property type="project" value="InterPro"/>
</dbReference>
<dbReference type="GO" id="GO:0003887">
    <property type="term" value="F:DNA-directed DNA polymerase activity"/>
    <property type="evidence" value="ECO:0007669"/>
    <property type="project" value="UniProtKB-KW"/>
</dbReference>
<dbReference type="InterPro" id="IPR005790">
    <property type="entry name" value="DNA_polIII_delta"/>
</dbReference>
<dbReference type="InterPro" id="IPR027417">
    <property type="entry name" value="P-loop_NTPase"/>
</dbReference>
<keyword evidence="5" id="KW-0239">DNA-directed DNA polymerase</keyword>
<protein>
    <recommendedName>
        <fullName evidence="1">DNA-directed DNA polymerase</fullName>
        <ecNumber evidence="1">2.7.7.7</ecNumber>
    </recommendedName>
</protein>
<reference evidence="9" key="1">
    <citation type="submission" date="2020-05" db="EMBL/GenBank/DDBJ databases">
        <authorList>
            <person name="Chiriac C."/>
            <person name="Salcher M."/>
            <person name="Ghai R."/>
            <person name="Kavagutti S V."/>
        </authorList>
    </citation>
    <scope>NUCLEOTIDE SEQUENCE</scope>
</reference>
<dbReference type="GO" id="GO:0006261">
    <property type="term" value="P:DNA-templated DNA replication"/>
    <property type="evidence" value="ECO:0007669"/>
    <property type="project" value="TreeGrafter"/>
</dbReference>
<comment type="catalytic activity">
    <reaction evidence="7">
        <text>DNA(n) + a 2'-deoxyribonucleoside 5'-triphosphate = DNA(n+1) + diphosphate</text>
        <dbReference type="Rhea" id="RHEA:22508"/>
        <dbReference type="Rhea" id="RHEA-COMP:17339"/>
        <dbReference type="Rhea" id="RHEA-COMP:17340"/>
        <dbReference type="ChEBI" id="CHEBI:33019"/>
        <dbReference type="ChEBI" id="CHEBI:61560"/>
        <dbReference type="ChEBI" id="CHEBI:173112"/>
        <dbReference type="EC" id="2.7.7.7"/>
    </reaction>
</comment>
<dbReference type="EC" id="2.7.7.7" evidence="1"/>
<evidence type="ECO:0000256" key="1">
    <source>
        <dbReference type="ARBA" id="ARBA00012417"/>
    </source>
</evidence>
<organism evidence="9">
    <name type="scientific">freshwater metagenome</name>
    <dbReference type="NCBI Taxonomy" id="449393"/>
    <lineage>
        <taxon>unclassified sequences</taxon>
        <taxon>metagenomes</taxon>
        <taxon>ecological metagenomes</taxon>
    </lineage>
</organism>
<dbReference type="SUPFAM" id="SSF48019">
    <property type="entry name" value="post-AAA+ oligomerization domain-like"/>
    <property type="match status" value="1"/>
</dbReference>
<dbReference type="NCBIfam" id="TIGR01128">
    <property type="entry name" value="holA"/>
    <property type="match status" value="1"/>
</dbReference>
<feature type="domain" description="DNA polymerase III delta subunit-like C-terminal" evidence="8">
    <location>
        <begin position="200"/>
        <end position="306"/>
    </location>
</feature>
<name>A0A6J7ILL4_9ZZZZ</name>
<dbReference type="PANTHER" id="PTHR34388">
    <property type="entry name" value="DNA POLYMERASE III SUBUNIT DELTA"/>
    <property type="match status" value="1"/>
</dbReference>
<evidence type="ECO:0000313" key="9">
    <source>
        <dbReference type="EMBL" id="CAB4930997.1"/>
    </source>
</evidence>
<dbReference type="InterPro" id="IPR048466">
    <property type="entry name" value="DNA_pol3_delta-like_C"/>
</dbReference>